<organism evidence="3 4">
    <name type="scientific">Giesbergeria anulus</name>
    <dbReference type="NCBI Taxonomy" id="180197"/>
    <lineage>
        <taxon>Bacteria</taxon>
        <taxon>Pseudomonadati</taxon>
        <taxon>Pseudomonadota</taxon>
        <taxon>Betaproteobacteria</taxon>
        <taxon>Burkholderiales</taxon>
        <taxon>Comamonadaceae</taxon>
        <taxon>Giesbergeria</taxon>
    </lineage>
</organism>
<dbReference type="RefSeq" id="WP_091459374.1">
    <property type="nucleotide sequence ID" value="NZ_FOGD01000023.1"/>
</dbReference>
<reference evidence="3 4" key="1">
    <citation type="submission" date="2016-10" db="EMBL/GenBank/DDBJ databases">
        <authorList>
            <person name="de Groot N.N."/>
        </authorList>
    </citation>
    <scope>NUCLEOTIDE SEQUENCE [LARGE SCALE GENOMIC DNA]</scope>
    <source>
        <strain evidence="3 4">ATCC 35958</strain>
    </source>
</reference>
<dbReference type="InterPro" id="IPR005064">
    <property type="entry name" value="BUG"/>
</dbReference>
<dbReference type="AlphaFoldDB" id="A0A1H9ST42"/>
<dbReference type="InterPro" id="IPR042100">
    <property type="entry name" value="Bug_dom1"/>
</dbReference>
<accession>A0A1H9ST42</accession>
<feature type="signal peptide" evidence="2">
    <location>
        <begin position="1"/>
        <end position="28"/>
    </location>
</feature>
<gene>
    <name evidence="3" type="ORF">SAMN02982919_03218</name>
</gene>
<sequence length="330" mass="34183">MHSYVFSISRRTAVSALAALALLPAAHAKGVAWPSAQPIVLVSSQAPGGTTDLLARLLAGKLQERLGITVVVQHRDGAGGTVAANFVSKAQPDGYTFLVASSEPLVLAGALNPNLPYKPTSDFTPVASLALGSWALAAHEKSGLGTVADVVSRSKEEKISFGSIGSGTPQHIVGEMFNAATGAKIQHTPYQGINPLLADLQSGEVAMAFENPALIKSQMQGGQIKVLAVTSAQRSAVFPEVPTLAESGVTGFDAAPWYGLLAPAGLPKAISKRLYTEVQAIMASTLAKTRLNTLGAEPLVMKPAAFQKLIAADIQKWTAAVPASESKKGD</sequence>
<keyword evidence="4" id="KW-1185">Reference proteome</keyword>
<evidence type="ECO:0000256" key="2">
    <source>
        <dbReference type="SAM" id="SignalP"/>
    </source>
</evidence>
<comment type="similarity">
    <text evidence="1">Belongs to the UPF0065 (bug) family.</text>
</comment>
<dbReference type="Gene3D" id="3.40.190.150">
    <property type="entry name" value="Bordetella uptake gene, domain 1"/>
    <property type="match status" value="1"/>
</dbReference>
<dbReference type="PANTHER" id="PTHR42928:SF5">
    <property type="entry name" value="BLR1237 PROTEIN"/>
    <property type="match status" value="1"/>
</dbReference>
<dbReference type="PIRSF" id="PIRSF017082">
    <property type="entry name" value="YflP"/>
    <property type="match status" value="1"/>
</dbReference>
<dbReference type="Proteomes" id="UP000199766">
    <property type="component" value="Unassembled WGS sequence"/>
</dbReference>
<evidence type="ECO:0000313" key="3">
    <source>
        <dbReference type="EMBL" id="SER88037.1"/>
    </source>
</evidence>
<dbReference type="EMBL" id="FOGD01000023">
    <property type="protein sequence ID" value="SER88037.1"/>
    <property type="molecule type" value="Genomic_DNA"/>
</dbReference>
<evidence type="ECO:0000256" key="1">
    <source>
        <dbReference type="ARBA" id="ARBA00006987"/>
    </source>
</evidence>
<dbReference type="OrthoDB" id="8678477at2"/>
<feature type="chain" id="PRO_5011571484" evidence="2">
    <location>
        <begin position="29"/>
        <end position="330"/>
    </location>
</feature>
<proteinExistence type="inferred from homology"/>
<dbReference type="SUPFAM" id="SSF53850">
    <property type="entry name" value="Periplasmic binding protein-like II"/>
    <property type="match status" value="1"/>
</dbReference>
<name>A0A1H9ST42_9BURK</name>
<dbReference type="PANTHER" id="PTHR42928">
    <property type="entry name" value="TRICARBOXYLATE-BINDING PROTEIN"/>
    <property type="match status" value="1"/>
</dbReference>
<dbReference type="Gene3D" id="3.40.190.10">
    <property type="entry name" value="Periplasmic binding protein-like II"/>
    <property type="match status" value="1"/>
</dbReference>
<keyword evidence="3" id="KW-0675">Receptor</keyword>
<keyword evidence="2" id="KW-0732">Signal</keyword>
<evidence type="ECO:0000313" key="4">
    <source>
        <dbReference type="Proteomes" id="UP000199766"/>
    </source>
</evidence>
<dbReference type="Pfam" id="PF03401">
    <property type="entry name" value="TctC"/>
    <property type="match status" value="1"/>
</dbReference>
<protein>
    <submittedName>
        <fullName evidence="3">Tripartite-type tricarboxylate transporter, receptor component TctC</fullName>
    </submittedName>
</protein>
<dbReference type="STRING" id="180197.SAMN02982919_03218"/>